<feature type="compositionally biased region" description="Basic and acidic residues" evidence="1">
    <location>
        <begin position="238"/>
        <end position="266"/>
    </location>
</feature>
<evidence type="ECO:0000313" key="3">
    <source>
        <dbReference type="EMBL" id="ALA68208.1"/>
    </source>
</evidence>
<feature type="domain" description="ABC transporter" evidence="2">
    <location>
        <begin position="37"/>
        <end position="125"/>
    </location>
</feature>
<reference evidence="3 4" key="1">
    <citation type="submission" date="2013-10" db="EMBL/GenBank/DDBJ databases">
        <title>Complete genome sequence of Corynebacterium lactis DSM 45799(T), isolated from raw cow milk.</title>
        <authorList>
            <person name="Ruckert C."/>
            <person name="Albersmeier A."/>
            <person name="Lipski A."/>
            <person name="Kalinowski J."/>
        </authorList>
    </citation>
    <scope>NUCLEOTIDE SEQUENCE [LARGE SCALE GENOMIC DNA]</scope>
    <source>
        <strain evidence="3 4">RW2-5</strain>
    </source>
</reference>
<keyword evidence="3" id="KW-0067">ATP-binding</keyword>
<dbReference type="GO" id="GO:0005524">
    <property type="term" value="F:ATP binding"/>
    <property type="evidence" value="ECO:0007669"/>
    <property type="project" value="UniProtKB-KW"/>
</dbReference>
<feature type="compositionally biased region" description="Polar residues" evidence="1">
    <location>
        <begin position="296"/>
        <end position="305"/>
    </location>
</feature>
<dbReference type="STRING" id="1408189.CLAC_11575"/>
<evidence type="ECO:0000256" key="1">
    <source>
        <dbReference type="SAM" id="MobiDB-lite"/>
    </source>
</evidence>
<dbReference type="InterPro" id="IPR027417">
    <property type="entry name" value="P-loop_NTPase"/>
</dbReference>
<dbReference type="RefSeq" id="WP_082313399.1">
    <property type="nucleotide sequence ID" value="NZ_CP006841.1"/>
</dbReference>
<dbReference type="SUPFAM" id="SSF52540">
    <property type="entry name" value="P-loop containing nucleoside triphosphate hydrolases"/>
    <property type="match status" value="1"/>
</dbReference>
<dbReference type="InterPro" id="IPR003439">
    <property type="entry name" value="ABC_transporter-like_ATP-bd"/>
</dbReference>
<keyword evidence="3" id="KW-0547">Nucleotide-binding</keyword>
<dbReference type="Gene3D" id="3.40.50.300">
    <property type="entry name" value="P-loop containing nucleotide triphosphate hydrolases"/>
    <property type="match status" value="1"/>
</dbReference>
<name>A0A0K2H2M6_9CORY</name>
<dbReference type="PATRIC" id="fig|1408189.4.peg.2336"/>
<gene>
    <name evidence="3" type="ORF">CLAC_11575</name>
</gene>
<keyword evidence="4" id="KW-1185">Reference proteome</keyword>
<feature type="region of interest" description="Disordered" evidence="1">
    <location>
        <begin position="238"/>
        <end position="305"/>
    </location>
</feature>
<proteinExistence type="predicted"/>
<dbReference type="GO" id="GO:0016887">
    <property type="term" value="F:ATP hydrolysis activity"/>
    <property type="evidence" value="ECO:0007669"/>
    <property type="project" value="InterPro"/>
</dbReference>
<dbReference type="Pfam" id="PF00005">
    <property type="entry name" value="ABC_tran"/>
    <property type="match status" value="1"/>
</dbReference>
<dbReference type="Proteomes" id="UP000058446">
    <property type="component" value="Chromosome"/>
</dbReference>
<organism evidence="3 4">
    <name type="scientific">Corynebacterium lactis RW2-5</name>
    <dbReference type="NCBI Taxonomy" id="1408189"/>
    <lineage>
        <taxon>Bacteria</taxon>
        <taxon>Bacillati</taxon>
        <taxon>Actinomycetota</taxon>
        <taxon>Actinomycetes</taxon>
        <taxon>Mycobacteriales</taxon>
        <taxon>Corynebacteriaceae</taxon>
        <taxon>Corynebacterium</taxon>
    </lineage>
</organism>
<dbReference type="KEGG" id="clw:CLAC_11575"/>
<evidence type="ECO:0000259" key="2">
    <source>
        <dbReference type="Pfam" id="PF00005"/>
    </source>
</evidence>
<sequence>MSETTPKAPETPDAATPPAIIAKDLSLAAEGGPVYGPLTFTVPNQGVTILSGKGGSGRTALALTLAGRMKADSGTLEVLGHSKLRDIRTRVAIAGVEQVDLLDRDVTVRTLLSEHLNWSLPWWHRAKKADEEYLEDIAGAVFGPRSLPPIDAYVSALPGLDRHLLRMALALQPAHGHDTELLVIDDLEQIHEIADRNLLLLRVGEIAKDIPVVVNATNPIPDNLIDIGANVELDTDRSHIHPEHTGNSEVRSHLKKAREAAEKLIHDAPQAPSASGGPRHAAGDNPRQHTRKHHAGNSQAEGEEQ</sequence>
<protein>
    <submittedName>
        <fullName evidence="3">ABC transporter ATP-binding protein</fullName>
    </submittedName>
</protein>
<dbReference type="AlphaFoldDB" id="A0A0K2H2M6"/>
<dbReference type="EMBL" id="CP006841">
    <property type="protein sequence ID" value="ALA68208.1"/>
    <property type="molecule type" value="Genomic_DNA"/>
</dbReference>
<evidence type="ECO:0000313" key="4">
    <source>
        <dbReference type="Proteomes" id="UP000058446"/>
    </source>
</evidence>
<accession>A0A0K2H2M6</accession>